<dbReference type="RefSeq" id="XP_028033429.1">
    <property type="nucleotide sequence ID" value="XM_028177628.1"/>
</dbReference>
<evidence type="ECO:0000256" key="1">
    <source>
        <dbReference type="SAM" id="MobiDB-lite"/>
    </source>
</evidence>
<evidence type="ECO:0000313" key="3">
    <source>
        <dbReference type="Proteomes" id="UP000504629"/>
    </source>
</evidence>
<feature type="domain" description="DUF4771" evidence="2">
    <location>
        <begin position="508"/>
        <end position="647"/>
    </location>
</feature>
<reference evidence="4" key="1">
    <citation type="submission" date="2025-08" db="UniProtKB">
        <authorList>
            <consortium name="RefSeq"/>
        </authorList>
    </citation>
    <scope>IDENTIFICATION</scope>
    <source>
        <tissue evidence="4">Silk gland</tissue>
    </source>
</reference>
<protein>
    <submittedName>
        <fullName evidence="4">Uncharacterized protein LOC114245455</fullName>
    </submittedName>
</protein>
<dbReference type="InterPro" id="IPR031936">
    <property type="entry name" value="DUF4771"/>
</dbReference>
<dbReference type="KEGG" id="bman:114245455"/>
<dbReference type="Proteomes" id="UP000504629">
    <property type="component" value="Unplaced"/>
</dbReference>
<gene>
    <name evidence="4" type="primary">LOC114245455</name>
</gene>
<evidence type="ECO:0000313" key="4">
    <source>
        <dbReference type="RefSeq" id="XP_028033429.1"/>
    </source>
</evidence>
<dbReference type="SUPFAM" id="SSF101447">
    <property type="entry name" value="Formin homology 2 domain (FH2 domain)"/>
    <property type="match status" value="1"/>
</dbReference>
<dbReference type="GeneID" id="114245455"/>
<feature type="compositionally biased region" description="Pro residues" evidence="1">
    <location>
        <begin position="234"/>
        <end position="246"/>
    </location>
</feature>
<name>A0A6J2JZB0_BOMMA</name>
<sequence length="681" mass="79273">MVHQNYGPDTSHEERAHRRLQIIYARKTKERQVFMQELKEIRQKNDKRMLKKVRDSIGPIWYQVLSVPQRSALDTLEFSIYQDILEGRPIRTARVMKELGLYPRPNIINLMNCVYLGRNDPKEMLAQLFLMTYGHPIDGKRAVYNLNARLMLSGILYLGLDNLIQLLRERFKPDPSHKKPVNKPKAKIEPPLKSPYLQKMIAVLYEPPKRKPKRPPPLPNLNDLNEPYEEEPPVPKLPPPPPPPPPPKKRLARSFCDKIAGIMRIEPHTSVTAVSLKTVARTSHRKLRGSKLSVTEVKKTYGMSGVGKRKGGRRRKPVAPSTGMWNTQYVISGVCYIRGKSVFVISTVSVLPPTGDLIHGGHKYMGGQCVNIHCGFRGRPPPPKPDPCDCVKKWHDTVIQYVKRTKCYCGHHYDYGNEGAFLPEELPFFEKPTRKSPFVFNYDTIYDLDEKRLLVRKEFKKLWDTDSVLHVDDGTLKAIKDKKKKKLKRSSTTCLGESPKPEDYLKCALRLMKKVNVAARLPDIHLVPELKEWMRRRIYGPLKGYQITETLRKSEFYWQLFRMFAMKGYDHVSPPRDAIFGGNTNWMHKRELQQQFDKYTEKFKLQMYRSHAYGTNLMWPSMCQAQFPDKKFREIYFSYLFKRIEDLQLIRPYSSKEAAERKDVLARRRYCCVPAGIEAKD</sequence>
<dbReference type="Pfam" id="PF15995">
    <property type="entry name" value="DUF4771"/>
    <property type="match status" value="1"/>
</dbReference>
<evidence type="ECO:0000259" key="2">
    <source>
        <dbReference type="Pfam" id="PF15995"/>
    </source>
</evidence>
<feature type="region of interest" description="Disordered" evidence="1">
    <location>
        <begin position="207"/>
        <end position="251"/>
    </location>
</feature>
<dbReference type="OrthoDB" id="6613664at2759"/>
<dbReference type="PANTHER" id="PTHR41967">
    <property type="entry name" value="FI19406P1-RELATED"/>
    <property type="match status" value="1"/>
</dbReference>
<dbReference type="AlphaFoldDB" id="A0A6J2JZB0"/>
<accession>A0A6J2JZB0</accession>
<keyword evidence="3" id="KW-1185">Reference proteome</keyword>
<dbReference type="PANTHER" id="PTHR41967:SF6">
    <property type="entry name" value="FI19406P1-RELATED"/>
    <property type="match status" value="1"/>
</dbReference>
<proteinExistence type="predicted"/>
<organism evidence="3 4">
    <name type="scientific">Bombyx mandarina</name>
    <name type="common">Wild silk moth</name>
    <name type="synonym">Wild silkworm</name>
    <dbReference type="NCBI Taxonomy" id="7092"/>
    <lineage>
        <taxon>Eukaryota</taxon>
        <taxon>Metazoa</taxon>
        <taxon>Ecdysozoa</taxon>
        <taxon>Arthropoda</taxon>
        <taxon>Hexapoda</taxon>
        <taxon>Insecta</taxon>
        <taxon>Pterygota</taxon>
        <taxon>Neoptera</taxon>
        <taxon>Endopterygota</taxon>
        <taxon>Lepidoptera</taxon>
        <taxon>Glossata</taxon>
        <taxon>Ditrysia</taxon>
        <taxon>Bombycoidea</taxon>
        <taxon>Bombycidae</taxon>
        <taxon>Bombycinae</taxon>
        <taxon>Bombyx</taxon>
    </lineage>
</organism>